<accession>A0ABV5KX78</accession>
<organism evidence="2 3">
    <name type="scientific">Paenibacillus aurantiacus</name>
    <dbReference type="NCBI Taxonomy" id="1936118"/>
    <lineage>
        <taxon>Bacteria</taxon>
        <taxon>Bacillati</taxon>
        <taxon>Bacillota</taxon>
        <taxon>Bacilli</taxon>
        <taxon>Bacillales</taxon>
        <taxon>Paenibacillaceae</taxon>
        <taxon>Paenibacillus</taxon>
    </lineage>
</organism>
<dbReference type="InterPro" id="IPR045247">
    <property type="entry name" value="Oye-like"/>
</dbReference>
<dbReference type="InterPro" id="IPR001155">
    <property type="entry name" value="OxRdtase_FMN_N"/>
</dbReference>
<sequence>MTNHELLQPVRVGAWHLRTRIAMAPMTRGFADNEAGTVDEKVAAYYRRRAADGIGLIITEGITPSPLGKGTFGVPGLYTKEQACSWRGVTEAVHAEGGTIVAQLWHVGRLTHPDLIGGHAPQAPSAIQAEGLVHRLRKPFAMPSAMTADEIREAVRDYKLAARYAIEAGFDGVEIHGAHGYLIDQYASTATNLRSDRYGGSRSNRLRLMKDVLEAVGEAIGMERVIVRFSELKDDQPSFRWVEPEAEIEALLDVFREAGLRVIHPSTNAFAQPMTSGLTLHELARQRWDGAIIGVGGLTMNTAADAIRAGTIDVAAFGRPLLANPDFVARLRSGRPLVPYEPSVHLSELL</sequence>
<dbReference type="Proteomes" id="UP001589747">
    <property type="component" value="Unassembled WGS sequence"/>
</dbReference>
<dbReference type="PANTHER" id="PTHR22893">
    <property type="entry name" value="NADH OXIDOREDUCTASE-RELATED"/>
    <property type="match status" value="1"/>
</dbReference>
<feature type="domain" description="NADH:flavin oxidoreductase/NADH oxidase N-terminal" evidence="1">
    <location>
        <begin position="5"/>
        <end position="337"/>
    </location>
</feature>
<dbReference type="EMBL" id="JBHMDO010000038">
    <property type="protein sequence ID" value="MFB9328833.1"/>
    <property type="molecule type" value="Genomic_DNA"/>
</dbReference>
<dbReference type="Pfam" id="PF00724">
    <property type="entry name" value="Oxidored_FMN"/>
    <property type="match status" value="1"/>
</dbReference>
<reference evidence="2 3" key="1">
    <citation type="submission" date="2024-09" db="EMBL/GenBank/DDBJ databases">
        <authorList>
            <person name="Sun Q."/>
            <person name="Mori K."/>
        </authorList>
    </citation>
    <scope>NUCLEOTIDE SEQUENCE [LARGE SCALE GENOMIC DNA]</scope>
    <source>
        <strain evidence="2 3">TISTR 2452</strain>
    </source>
</reference>
<dbReference type="SUPFAM" id="SSF51395">
    <property type="entry name" value="FMN-linked oxidoreductases"/>
    <property type="match status" value="1"/>
</dbReference>
<keyword evidence="3" id="KW-1185">Reference proteome</keyword>
<evidence type="ECO:0000313" key="3">
    <source>
        <dbReference type="Proteomes" id="UP001589747"/>
    </source>
</evidence>
<dbReference type="PANTHER" id="PTHR22893:SF91">
    <property type="entry name" value="NADPH DEHYDROGENASE 2-RELATED"/>
    <property type="match status" value="1"/>
</dbReference>
<protein>
    <submittedName>
        <fullName evidence="2">Alkene reductase</fullName>
    </submittedName>
</protein>
<dbReference type="Gene3D" id="3.20.20.70">
    <property type="entry name" value="Aldolase class I"/>
    <property type="match status" value="1"/>
</dbReference>
<dbReference type="RefSeq" id="WP_377498529.1">
    <property type="nucleotide sequence ID" value="NZ_JBHMDO010000038.1"/>
</dbReference>
<evidence type="ECO:0000313" key="2">
    <source>
        <dbReference type="EMBL" id="MFB9328833.1"/>
    </source>
</evidence>
<dbReference type="InterPro" id="IPR013785">
    <property type="entry name" value="Aldolase_TIM"/>
</dbReference>
<comment type="caution">
    <text evidence="2">The sequence shown here is derived from an EMBL/GenBank/DDBJ whole genome shotgun (WGS) entry which is preliminary data.</text>
</comment>
<name>A0ABV5KX78_9BACL</name>
<proteinExistence type="predicted"/>
<gene>
    <name evidence="2" type="ORF">ACFFSY_23100</name>
</gene>
<evidence type="ECO:0000259" key="1">
    <source>
        <dbReference type="Pfam" id="PF00724"/>
    </source>
</evidence>